<keyword evidence="1" id="KW-1133">Transmembrane helix</keyword>
<evidence type="ECO:0000313" key="4">
    <source>
        <dbReference type="Proteomes" id="UP001156940"/>
    </source>
</evidence>
<dbReference type="Pfam" id="PF20455">
    <property type="entry name" value="DUF6708"/>
    <property type="match status" value="1"/>
</dbReference>
<evidence type="ECO:0000313" key="3">
    <source>
        <dbReference type="EMBL" id="MDH5822335.1"/>
    </source>
</evidence>
<keyword evidence="1" id="KW-0472">Membrane</keyword>
<dbReference type="EMBL" id="JARXRM010000020">
    <property type="protein sequence ID" value="MDH5822335.1"/>
    <property type="molecule type" value="Genomic_DNA"/>
</dbReference>
<accession>A0ABT6J6W6</accession>
<keyword evidence="4" id="KW-1185">Reference proteome</keyword>
<keyword evidence="1" id="KW-0812">Transmembrane</keyword>
<feature type="domain" description="DUF6708" evidence="2">
    <location>
        <begin position="107"/>
        <end position="298"/>
    </location>
</feature>
<dbReference type="Proteomes" id="UP001156940">
    <property type="component" value="Unassembled WGS sequence"/>
</dbReference>
<reference evidence="3 4" key="1">
    <citation type="submission" date="2023-04" db="EMBL/GenBank/DDBJ databases">
        <title>Luteimonas endophyticus RD2P54.</title>
        <authorList>
            <person name="Sun J.-Q."/>
        </authorList>
    </citation>
    <scope>NUCLEOTIDE SEQUENCE [LARGE SCALE GENOMIC DNA]</scope>
    <source>
        <strain evidence="3 4">RD2P54</strain>
    </source>
</reference>
<protein>
    <recommendedName>
        <fullName evidence="2">DUF6708 domain-containing protein</fullName>
    </recommendedName>
</protein>
<evidence type="ECO:0000259" key="2">
    <source>
        <dbReference type="Pfam" id="PF20455"/>
    </source>
</evidence>
<evidence type="ECO:0000256" key="1">
    <source>
        <dbReference type="SAM" id="Phobius"/>
    </source>
</evidence>
<dbReference type="InterPro" id="IPR046554">
    <property type="entry name" value="DUF6708"/>
</dbReference>
<feature type="transmembrane region" description="Helical" evidence="1">
    <location>
        <begin position="320"/>
        <end position="342"/>
    </location>
</feature>
<sequence>MDYTGLGRFIRYKLNRPLTDEERAGRLKPDKPASAEPQDWLSVIKINSTYMELVDRWYPVKGWWTWMGAMIAIPCLWAVVAFVLLALERNELGGWIFVALFGPIAGAFAWIALSMAHTEAFRLTHYPIRLNRKTRQVYAFRPDGTVIQASWDDLFLCSVVNELTMWQSSDDVRAHVLAEDGETVTDTFTLAYPYLGGKEALMMLWEYIRRYMEESDGVERNYKLTKTCMPVDGRREGLVHGLVRTFAPYPKTLARYANWPALQLLGSPLWAVTVVGRWLAMSTSKVPVWPAEVDAACQVDFDDPYQKDWRQNGKYDFYELVWPVICFVVGLVVLVTGIVWLLSLI</sequence>
<gene>
    <name evidence="3" type="ORF">QFW77_04930</name>
</gene>
<organism evidence="3 4">
    <name type="scientific">Luteimonas endophytica</name>
    <dbReference type="NCBI Taxonomy" id="3042023"/>
    <lineage>
        <taxon>Bacteria</taxon>
        <taxon>Pseudomonadati</taxon>
        <taxon>Pseudomonadota</taxon>
        <taxon>Gammaproteobacteria</taxon>
        <taxon>Lysobacterales</taxon>
        <taxon>Lysobacteraceae</taxon>
        <taxon>Luteimonas</taxon>
    </lineage>
</organism>
<comment type="caution">
    <text evidence="3">The sequence shown here is derived from an EMBL/GenBank/DDBJ whole genome shotgun (WGS) entry which is preliminary data.</text>
</comment>
<proteinExistence type="predicted"/>
<feature type="transmembrane region" description="Helical" evidence="1">
    <location>
        <begin position="63"/>
        <end position="86"/>
    </location>
</feature>
<dbReference type="RefSeq" id="WP_280573234.1">
    <property type="nucleotide sequence ID" value="NZ_JARXRM010000020.1"/>
</dbReference>
<feature type="transmembrane region" description="Helical" evidence="1">
    <location>
        <begin position="92"/>
        <end position="113"/>
    </location>
</feature>
<name>A0ABT6J6W6_9GAMM</name>